<evidence type="ECO:0000256" key="4">
    <source>
        <dbReference type="ARBA" id="ARBA00020586"/>
    </source>
</evidence>
<evidence type="ECO:0000256" key="2">
    <source>
        <dbReference type="ARBA" id="ARBA00005102"/>
    </source>
</evidence>
<evidence type="ECO:0000256" key="3">
    <source>
        <dbReference type="ARBA" id="ARBA00007832"/>
    </source>
</evidence>
<accession>A0A417XRK6</accession>
<dbReference type="OrthoDB" id="495728at2"/>
<dbReference type="GO" id="GO:0016881">
    <property type="term" value="F:acid-amino acid ligase activity"/>
    <property type="evidence" value="ECO:0007669"/>
    <property type="project" value="UniProtKB-ARBA"/>
</dbReference>
<dbReference type="RefSeq" id="WP_118929225.1">
    <property type="nucleotide sequence ID" value="NZ_QXGH01000061.1"/>
</dbReference>
<dbReference type="InterPro" id="IPR019432">
    <property type="entry name" value="Acyltransferase_MbtK/IucB-like"/>
</dbReference>
<dbReference type="GO" id="GO:0016746">
    <property type="term" value="F:acyltransferase activity"/>
    <property type="evidence" value="ECO:0007669"/>
    <property type="project" value="InterPro"/>
</dbReference>
<dbReference type="UniPathway" id="UPA00011"/>
<dbReference type="InterPro" id="IPR007310">
    <property type="entry name" value="Aerobactin_biosyn_IucA/IucC_N"/>
</dbReference>
<comment type="pathway">
    <text evidence="2">Siderophore biosynthesis; mycobactin biosynthesis.</text>
</comment>
<organism evidence="7 8">
    <name type="scientific">Nocardioides immobilis</name>
    <dbReference type="NCBI Taxonomy" id="2049295"/>
    <lineage>
        <taxon>Bacteria</taxon>
        <taxon>Bacillati</taxon>
        <taxon>Actinomycetota</taxon>
        <taxon>Actinomycetes</taxon>
        <taxon>Propionibacteriales</taxon>
        <taxon>Nocardioidaceae</taxon>
        <taxon>Nocardioides</taxon>
    </lineage>
</organism>
<dbReference type="InterPro" id="IPR037455">
    <property type="entry name" value="LucA/IucC-like"/>
</dbReference>
<keyword evidence="8" id="KW-1185">Reference proteome</keyword>
<dbReference type="Gene3D" id="3.30.310.280">
    <property type="match status" value="1"/>
</dbReference>
<dbReference type="PANTHER" id="PTHR34384">
    <property type="entry name" value="L-2,3-DIAMINOPROPANOATE--CITRATE LIGASE"/>
    <property type="match status" value="1"/>
</dbReference>
<dbReference type="Pfam" id="PF04183">
    <property type="entry name" value="IucA_IucC"/>
    <property type="match status" value="1"/>
</dbReference>
<evidence type="ECO:0000256" key="5">
    <source>
        <dbReference type="ARBA" id="ARBA00031122"/>
    </source>
</evidence>
<sequence>MRLTIEPLDLERDLTLLHAWVTHPRSVFWMMQDATLDDVRREYDGIVADPHHHAFLGRADGRPAFLVEIYDPAYSLLAGLPELRPGDLGMHVLVAPPDGEPVPGFTSQVFAAVMEHCFADPAVERVVVEPDARNDAIRQKNVDAGFVELREIPLPGKTAMLSVCTRYAYEAACGTDRIAGDGTAHLTPALMDRAHRHLVAKAIGEYAHERLLAPEPDGSRPGWWTLTAGTSTYSFSARVHALEHWVVDPASIEPAPDAQAFVAELAPTLGIPDQLLPTYLEEIASTLAAAAWKLRHRRVPVAELVDADYQAIEAAMTEGHPAFVANNGRIGFGLDDYTAYAPETGEPVRLHWLAARRAVTRLTLGDGQTEETLYDGELAPATRDRFAARLRGLGLDPVDYLLLPVHPWQWVNKLAVTFAPDVARRDLVHLGAGDDDHRPQQSIRTFFNLSRPERHYVKTALAIQNMGFLRGLSPAYMEATPAINDWVSATVAADAELQATGFTVLRELAAIGYTGDAFHQHAGPSPYRKMIAALWRESPMPSLDAGERPMTMAALLHRDADGDALVTALIKASPVDAATWVRSYLLAYLRPLVHCLYAYDLAFMPHGENLVLVLRDHVPVRALMKDIGEEVAVMGSLPLPAEVERIRGEFPDDVKALAIHTDVFDGVLRFVGAILAEDGVLDEEEFWALVRATIEEHSADHPELASAAAHYDLLRATFRHSCLNRLQLRNTLQMVDLTDQAESLMFAGTLANPAAPVA</sequence>
<evidence type="ECO:0000313" key="7">
    <source>
        <dbReference type="EMBL" id="RHW22421.1"/>
    </source>
</evidence>
<dbReference type="SMART" id="SM01006">
    <property type="entry name" value="AlcB"/>
    <property type="match status" value="1"/>
</dbReference>
<protein>
    <recommendedName>
        <fullName evidence="4">Lysine N-acyltransferase MbtK</fullName>
    </recommendedName>
    <alternativeName>
        <fullName evidence="5">Mycobactin synthase protein K</fullName>
    </alternativeName>
</protein>
<dbReference type="Gene3D" id="1.10.510.40">
    <property type="match status" value="1"/>
</dbReference>
<evidence type="ECO:0000256" key="1">
    <source>
        <dbReference type="ARBA" id="ARBA00003818"/>
    </source>
</evidence>
<dbReference type="Pfam" id="PF06276">
    <property type="entry name" value="FhuF"/>
    <property type="match status" value="1"/>
</dbReference>
<dbReference type="Gene3D" id="6.10.250.3370">
    <property type="match status" value="1"/>
</dbReference>
<dbReference type="Proteomes" id="UP000283644">
    <property type="component" value="Unassembled WGS sequence"/>
</dbReference>
<proteinExistence type="inferred from homology"/>
<evidence type="ECO:0000259" key="6">
    <source>
        <dbReference type="SMART" id="SM01006"/>
    </source>
</evidence>
<dbReference type="AlphaFoldDB" id="A0A417XRK6"/>
<dbReference type="InterPro" id="IPR016181">
    <property type="entry name" value="Acyl_CoA_acyltransferase"/>
</dbReference>
<comment type="similarity">
    <text evidence="3">Belongs to the IucA/IucC family.</text>
</comment>
<comment type="caution">
    <text evidence="7">The sequence shown here is derived from an EMBL/GenBank/DDBJ whole genome shotgun (WGS) entry which is preliminary data.</text>
</comment>
<dbReference type="InterPro" id="IPR022770">
    <property type="entry name" value="IucA/IucC-like_C"/>
</dbReference>
<dbReference type="Gene3D" id="3.40.630.30">
    <property type="match status" value="1"/>
</dbReference>
<dbReference type="Pfam" id="PF13523">
    <property type="entry name" value="Acetyltransf_8"/>
    <property type="match status" value="1"/>
</dbReference>
<name>A0A417XRK6_9ACTN</name>
<dbReference type="SUPFAM" id="SSF55729">
    <property type="entry name" value="Acyl-CoA N-acyltransferases (Nat)"/>
    <property type="match status" value="1"/>
</dbReference>
<dbReference type="PANTHER" id="PTHR34384:SF6">
    <property type="entry name" value="STAPHYLOFERRIN B SYNTHASE"/>
    <property type="match status" value="1"/>
</dbReference>
<reference evidence="7 8" key="1">
    <citation type="submission" date="2018-09" db="EMBL/GenBank/DDBJ databases">
        <title>Genome sequencing of Nocardioides immobilis CCTCC AB 2017083 for comparison to Nocardioides silvaticus.</title>
        <authorList>
            <person name="Li C."/>
            <person name="Wang G."/>
        </authorList>
    </citation>
    <scope>NUCLEOTIDE SEQUENCE [LARGE SCALE GENOMIC DNA]</scope>
    <source>
        <strain evidence="7 8">CCTCC AB 2017083</strain>
    </source>
</reference>
<gene>
    <name evidence="7" type="ORF">D0Z08_31430</name>
</gene>
<dbReference type="EMBL" id="QXGH01000061">
    <property type="protein sequence ID" value="RHW22421.1"/>
    <property type="molecule type" value="Genomic_DNA"/>
</dbReference>
<comment type="function">
    <text evidence="1">Acyltransferase required for the direct transfer of medium- to long-chain fatty acyl moieties from a carrier protein (MbtL) on to the epsilon-amino group of lysine residue in the mycobactin core.</text>
</comment>
<evidence type="ECO:0000313" key="8">
    <source>
        <dbReference type="Proteomes" id="UP000283644"/>
    </source>
</evidence>
<feature type="domain" description="Acyltransferase MbtK/IucB-like conserved" evidence="6">
    <location>
        <begin position="6"/>
        <end position="53"/>
    </location>
</feature>
<dbReference type="GO" id="GO:0019290">
    <property type="term" value="P:siderophore biosynthetic process"/>
    <property type="evidence" value="ECO:0007669"/>
    <property type="project" value="InterPro"/>
</dbReference>
<keyword evidence="7" id="KW-0808">Transferase</keyword>